<evidence type="ECO:0000313" key="3">
    <source>
        <dbReference type="Proteomes" id="UP000279860"/>
    </source>
</evidence>
<reference evidence="2 3" key="1">
    <citation type="submission" date="2018-11" db="EMBL/GenBank/DDBJ databases">
        <title>Genomes From Bacteria Associated with the Canine Oral Cavity: a Test Case for Automated Genome-Based Taxonomic Assignment.</title>
        <authorList>
            <person name="Coil D.A."/>
            <person name="Jospin G."/>
            <person name="Darling A.E."/>
            <person name="Wallis C."/>
            <person name="Davis I.J."/>
            <person name="Harris S."/>
            <person name="Eisen J.A."/>
            <person name="Holcombe L.J."/>
            <person name="O'Flynn C."/>
        </authorList>
    </citation>
    <scope>NUCLEOTIDE SEQUENCE [LARGE SCALE GENOMIC DNA]</scope>
    <source>
        <strain evidence="2 3">OH1426_COT-023</strain>
    </source>
</reference>
<dbReference type="NCBIfam" id="NF033563">
    <property type="entry name" value="transpos_IS30"/>
    <property type="match status" value="1"/>
</dbReference>
<name>A0A3P1YV03_TANFO</name>
<dbReference type="InterPro" id="IPR053392">
    <property type="entry name" value="Transposase_IS30-like"/>
</dbReference>
<gene>
    <name evidence="2" type="ORF">EII41_10750</name>
</gene>
<dbReference type="SUPFAM" id="SSF53098">
    <property type="entry name" value="Ribonuclease H-like"/>
    <property type="match status" value="1"/>
</dbReference>
<dbReference type="GO" id="GO:0003676">
    <property type="term" value="F:nucleic acid binding"/>
    <property type="evidence" value="ECO:0007669"/>
    <property type="project" value="InterPro"/>
</dbReference>
<sequence>MLLPYKEHVHTITVDNGNEFTDHLTLAKKLYTQIYFTHLYSSWEKGLIENTNKLIRQYIPKKTNFNEFSNNIIKQIQYRINERPRYKLNIYSPKEIFFLDLKQKVAVTS</sequence>
<dbReference type="PANTHER" id="PTHR10948">
    <property type="entry name" value="TRANSPOSASE"/>
    <property type="match status" value="1"/>
</dbReference>
<dbReference type="GO" id="GO:0032196">
    <property type="term" value="P:transposition"/>
    <property type="evidence" value="ECO:0007669"/>
    <property type="project" value="TreeGrafter"/>
</dbReference>
<evidence type="ECO:0000313" key="2">
    <source>
        <dbReference type="EMBL" id="RRD72663.1"/>
    </source>
</evidence>
<dbReference type="Proteomes" id="UP000279860">
    <property type="component" value="Unassembled WGS sequence"/>
</dbReference>
<feature type="domain" description="Integrase catalytic" evidence="1">
    <location>
        <begin position="1"/>
        <end position="101"/>
    </location>
</feature>
<evidence type="ECO:0000259" key="1">
    <source>
        <dbReference type="PROSITE" id="PS50994"/>
    </source>
</evidence>
<dbReference type="EMBL" id="RQYN01000046">
    <property type="protein sequence ID" value="RRD72663.1"/>
    <property type="molecule type" value="Genomic_DNA"/>
</dbReference>
<dbReference type="PANTHER" id="PTHR10948:SF23">
    <property type="entry name" value="TRANSPOSASE INSI FOR INSERTION SEQUENCE ELEMENT IS30A-RELATED"/>
    <property type="match status" value="1"/>
</dbReference>
<dbReference type="InterPro" id="IPR036397">
    <property type="entry name" value="RNaseH_sf"/>
</dbReference>
<proteinExistence type="predicted"/>
<dbReference type="InterPro" id="IPR051917">
    <property type="entry name" value="Transposase-Integrase"/>
</dbReference>
<dbReference type="InterPro" id="IPR001584">
    <property type="entry name" value="Integrase_cat-core"/>
</dbReference>
<comment type="caution">
    <text evidence="2">The sequence shown here is derived from an EMBL/GenBank/DDBJ whole genome shotgun (WGS) entry which is preliminary data.</text>
</comment>
<organism evidence="2 3">
    <name type="scientific">Tannerella forsythia</name>
    <name type="common">Bacteroides forsythus</name>
    <dbReference type="NCBI Taxonomy" id="28112"/>
    <lineage>
        <taxon>Bacteria</taxon>
        <taxon>Pseudomonadati</taxon>
        <taxon>Bacteroidota</taxon>
        <taxon>Bacteroidia</taxon>
        <taxon>Bacteroidales</taxon>
        <taxon>Tannerellaceae</taxon>
        <taxon>Tannerella</taxon>
    </lineage>
</organism>
<dbReference type="PROSITE" id="PS50994">
    <property type="entry name" value="INTEGRASE"/>
    <property type="match status" value="1"/>
</dbReference>
<dbReference type="Gene3D" id="3.30.420.10">
    <property type="entry name" value="Ribonuclease H-like superfamily/Ribonuclease H"/>
    <property type="match status" value="1"/>
</dbReference>
<protein>
    <submittedName>
        <fullName evidence="2">IS30 family transposase</fullName>
    </submittedName>
</protein>
<dbReference type="GO" id="GO:0015074">
    <property type="term" value="P:DNA integration"/>
    <property type="evidence" value="ECO:0007669"/>
    <property type="project" value="InterPro"/>
</dbReference>
<accession>A0A3P1YV03</accession>
<dbReference type="GO" id="GO:0004803">
    <property type="term" value="F:transposase activity"/>
    <property type="evidence" value="ECO:0007669"/>
    <property type="project" value="TreeGrafter"/>
</dbReference>
<dbReference type="GO" id="GO:0005829">
    <property type="term" value="C:cytosol"/>
    <property type="evidence" value="ECO:0007669"/>
    <property type="project" value="TreeGrafter"/>
</dbReference>
<dbReference type="InterPro" id="IPR012337">
    <property type="entry name" value="RNaseH-like_sf"/>
</dbReference>
<dbReference type="AlphaFoldDB" id="A0A3P1YV03"/>